<dbReference type="PANTHER" id="PTHR48081:SF8">
    <property type="entry name" value="ALPHA_BETA HYDROLASE FOLD-3 DOMAIN-CONTAINING PROTEIN-RELATED"/>
    <property type="match status" value="1"/>
</dbReference>
<evidence type="ECO:0000256" key="1">
    <source>
        <dbReference type="ARBA" id="ARBA00022801"/>
    </source>
</evidence>
<dbReference type="InterPro" id="IPR013094">
    <property type="entry name" value="AB_hydrolase_3"/>
</dbReference>
<evidence type="ECO:0000313" key="4">
    <source>
        <dbReference type="Proteomes" id="UP000292039"/>
    </source>
</evidence>
<accession>A0A4V2F0J4</accession>
<dbReference type="GO" id="GO:0016787">
    <property type="term" value="F:hydrolase activity"/>
    <property type="evidence" value="ECO:0007669"/>
    <property type="project" value="UniProtKB-KW"/>
</dbReference>
<dbReference type="InterPro" id="IPR050300">
    <property type="entry name" value="GDXG_lipolytic_enzyme"/>
</dbReference>
<dbReference type="AlphaFoldDB" id="A0A4V2F0J4"/>
<organism evidence="3 4">
    <name type="scientific">Kerstersia gyiorum</name>
    <dbReference type="NCBI Taxonomy" id="206506"/>
    <lineage>
        <taxon>Bacteria</taxon>
        <taxon>Pseudomonadati</taxon>
        <taxon>Pseudomonadota</taxon>
        <taxon>Betaproteobacteria</taxon>
        <taxon>Burkholderiales</taxon>
        <taxon>Alcaligenaceae</taxon>
        <taxon>Kerstersia</taxon>
    </lineage>
</organism>
<feature type="domain" description="Alpha/beta hydrolase fold-3" evidence="2">
    <location>
        <begin position="100"/>
        <end position="304"/>
    </location>
</feature>
<evidence type="ECO:0000259" key="2">
    <source>
        <dbReference type="Pfam" id="PF07859"/>
    </source>
</evidence>
<dbReference type="InterPro" id="IPR029058">
    <property type="entry name" value="AB_hydrolase_fold"/>
</dbReference>
<comment type="caution">
    <text evidence="3">The sequence shown here is derived from an EMBL/GenBank/DDBJ whole genome shotgun (WGS) entry which is preliminary data.</text>
</comment>
<dbReference type="EMBL" id="SGWZ01000002">
    <property type="protein sequence ID" value="RZS70283.1"/>
    <property type="molecule type" value="Genomic_DNA"/>
</dbReference>
<protein>
    <submittedName>
        <fullName evidence="3">Acetyl esterase/lipase</fullName>
    </submittedName>
</protein>
<sequence>MTHLPPAIADLIRPDTVLKSTPPPALATWLAQANRAATQARERGLPDSPQAARDGLASMTRRFCGTGPAMAWERDITAGPENTPVRLYDPVPDLPKPVCVYLHGGGHMAGSVAVYDPICRRLAAAGNCLVAAVDYRLAPEYPYPDGLTDCLGVLVHLQEALDAAGCLTNGHLSLAGDSGGGALAATLASLLRRHQSLRLDRLLLVYPSLDYTLPAYPSLQENGTGYLLETSKIRWYFDHYFQQGEDRRQASPLYMGMDGLPPTLVITAGLCPLRDEGLAYLQQLRQHGIPCQHLHLPDMIHACLNLHELVPEACERIYQTMTDFMHA</sequence>
<dbReference type="SUPFAM" id="SSF53474">
    <property type="entry name" value="alpha/beta-Hydrolases"/>
    <property type="match status" value="1"/>
</dbReference>
<dbReference type="RefSeq" id="WP_165390000.1">
    <property type="nucleotide sequence ID" value="NZ_CBCSEB010000001.1"/>
</dbReference>
<evidence type="ECO:0000313" key="3">
    <source>
        <dbReference type="EMBL" id="RZS70283.1"/>
    </source>
</evidence>
<proteinExistence type="predicted"/>
<gene>
    <name evidence="3" type="ORF">EV679_1685</name>
</gene>
<reference evidence="3 4" key="1">
    <citation type="submission" date="2019-02" db="EMBL/GenBank/DDBJ databases">
        <title>Genomic Encyclopedia of Type Strains, Phase IV (KMG-IV): sequencing the most valuable type-strain genomes for metagenomic binning, comparative biology and taxonomic classification.</title>
        <authorList>
            <person name="Goeker M."/>
        </authorList>
    </citation>
    <scope>NUCLEOTIDE SEQUENCE [LARGE SCALE GENOMIC DNA]</scope>
    <source>
        <strain evidence="3 4">DSM 16618</strain>
    </source>
</reference>
<keyword evidence="1" id="KW-0378">Hydrolase</keyword>
<dbReference type="PANTHER" id="PTHR48081">
    <property type="entry name" value="AB HYDROLASE SUPERFAMILY PROTEIN C4A8.06C"/>
    <property type="match status" value="1"/>
</dbReference>
<dbReference type="Proteomes" id="UP000292039">
    <property type="component" value="Unassembled WGS sequence"/>
</dbReference>
<dbReference type="Gene3D" id="3.40.50.1820">
    <property type="entry name" value="alpha/beta hydrolase"/>
    <property type="match status" value="1"/>
</dbReference>
<dbReference type="Pfam" id="PF07859">
    <property type="entry name" value="Abhydrolase_3"/>
    <property type="match status" value="1"/>
</dbReference>
<name>A0A4V2F0J4_9BURK</name>